<accession>A0A7H0KCD0</accession>
<feature type="binding site" evidence="4">
    <location>
        <position position="237"/>
    </location>
    <ligand>
        <name>S-adenosyl-L-methionine</name>
        <dbReference type="ChEBI" id="CHEBI:59789"/>
    </ligand>
</feature>
<dbReference type="EMBL" id="JABFED010000002">
    <property type="protein sequence ID" value="MBA1837069.1"/>
    <property type="molecule type" value="Genomic_DNA"/>
</dbReference>
<dbReference type="Proteomes" id="UP000577408">
    <property type="component" value="Unassembled WGS sequence"/>
</dbReference>
<dbReference type="InterPro" id="IPR010280">
    <property type="entry name" value="U5_MeTrfase_fam"/>
</dbReference>
<evidence type="ECO:0000313" key="7">
    <source>
        <dbReference type="Proteomes" id="UP000577408"/>
    </source>
</evidence>
<evidence type="ECO:0000256" key="4">
    <source>
        <dbReference type="PROSITE-ProRule" id="PRU01024"/>
    </source>
</evidence>
<dbReference type="Gene3D" id="2.40.50.1070">
    <property type="match status" value="1"/>
</dbReference>
<keyword evidence="2 4" id="KW-0808">Transferase</keyword>
<feature type="active site" description="Nucleophile" evidence="4">
    <location>
        <position position="358"/>
    </location>
</feature>
<dbReference type="GO" id="GO:0070041">
    <property type="term" value="F:rRNA (uridine-C5-)-methyltransferase activity"/>
    <property type="evidence" value="ECO:0007669"/>
    <property type="project" value="TreeGrafter"/>
</dbReference>
<dbReference type="Pfam" id="PF01938">
    <property type="entry name" value="TRAM"/>
    <property type="match status" value="1"/>
</dbReference>
<dbReference type="InterPro" id="IPR002792">
    <property type="entry name" value="TRAM_dom"/>
</dbReference>
<organism evidence="6 7">
    <name type="scientific">Corynebacterium wankanglinii</name>
    <dbReference type="NCBI Taxonomy" id="2735136"/>
    <lineage>
        <taxon>Bacteria</taxon>
        <taxon>Bacillati</taxon>
        <taxon>Actinomycetota</taxon>
        <taxon>Actinomycetes</taxon>
        <taxon>Mycobacteriales</taxon>
        <taxon>Corynebacteriaceae</taxon>
        <taxon>Corynebacterium</taxon>
    </lineage>
</organism>
<feature type="active site" evidence="5">
    <location>
        <position position="358"/>
    </location>
</feature>
<dbReference type="Gene3D" id="2.40.50.140">
    <property type="entry name" value="Nucleic acid-binding proteins"/>
    <property type="match status" value="1"/>
</dbReference>
<evidence type="ECO:0000256" key="5">
    <source>
        <dbReference type="PROSITE-ProRule" id="PRU10015"/>
    </source>
</evidence>
<dbReference type="SUPFAM" id="SSF50249">
    <property type="entry name" value="Nucleic acid-binding proteins"/>
    <property type="match status" value="1"/>
</dbReference>
<dbReference type="AlphaFoldDB" id="A0A7H0KCD0"/>
<dbReference type="GO" id="GO:0070475">
    <property type="term" value="P:rRNA base methylation"/>
    <property type="evidence" value="ECO:0007669"/>
    <property type="project" value="TreeGrafter"/>
</dbReference>
<evidence type="ECO:0000256" key="2">
    <source>
        <dbReference type="ARBA" id="ARBA00022679"/>
    </source>
</evidence>
<feature type="binding site" evidence="4">
    <location>
        <position position="331"/>
    </location>
    <ligand>
        <name>S-adenosyl-L-methionine</name>
        <dbReference type="ChEBI" id="CHEBI:59789"/>
    </ligand>
</feature>
<evidence type="ECO:0000256" key="1">
    <source>
        <dbReference type="ARBA" id="ARBA00022603"/>
    </source>
</evidence>
<dbReference type="PROSITE" id="PS51687">
    <property type="entry name" value="SAM_MT_RNA_M5U"/>
    <property type="match status" value="1"/>
</dbReference>
<evidence type="ECO:0000313" key="6">
    <source>
        <dbReference type="EMBL" id="MBA1837069.1"/>
    </source>
</evidence>
<evidence type="ECO:0000256" key="3">
    <source>
        <dbReference type="ARBA" id="ARBA00022691"/>
    </source>
</evidence>
<comment type="similarity">
    <text evidence="4">Belongs to the class I-like SAM-binding methyltransferase superfamily. RNA M5U methyltransferase family.</text>
</comment>
<dbReference type="PROSITE" id="PS50926">
    <property type="entry name" value="TRAM"/>
    <property type="match status" value="1"/>
</dbReference>
<dbReference type="PROSITE" id="PS01230">
    <property type="entry name" value="TRMA_1"/>
    <property type="match status" value="1"/>
</dbReference>
<feature type="binding site" evidence="4">
    <location>
        <position position="267"/>
    </location>
    <ligand>
        <name>S-adenosyl-L-methionine</name>
        <dbReference type="ChEBI" id="CHEBI:59789"/>
    </ligand>
</feature>
<sequence>MRLDVRAMAHGGEGIADAPDGRVVFVRGGIPGDTVEATLTRVKKRWARADTAAIITPSEHRVAPTCPAAAAGAGCCDFSHIAAAEQLHLKREVLLGQLGALAARSGVLDGFALASMRAIQLQPITGWRTRVRLGVDARGRAGMRRAQSAEVVANVQCTQPVRGLLEGVVGEGSRTFTPGAELVVAVDGDGQRHIVETQTAQRGRRAETVQQIVEGSGVAVERVRGFDFAFAPTAFWQAHTLAPETYSDMIAQWGQGHYDNPVGWDLYGGVGAFAPAISDALGGGRIDSVDFSNAATARRQQVVDALDLHMHHGDVTEVVGQLPAPGLVVLDPPRSGAGADAVRAIAGARPERIIHVGCDPATFARDLSYFGEQGYVVKRMKLIDAFPNTHHFEVLAVLEPANTPDRPARRGV</sequence>
<dbReference type="SUPFAM" id="SSF53335">
    <property type="entry name" value="S-adenosyl-L-methionine-dependent methyltransferases"/>
    <property type="match status" value="1"/>
</dbReference>
<dbReference type="Pfam" id="PF05958">
    <property type="entry name" value="tRNA_U5-meth_tr"/>
    <property type="match status" value="1"/>
</dbReference>
<dbReference type="Gene3D" id="3.40.50.150">
    <property type="entry name" value="Vaccinia Virus protein VP39"/>
    <property type="match status" value="1"/>
</dbReference>
<proteinExistence type="inferred from homology"/>
<gene>
    <name evidence="6" type="ORF">HMA55_04010</name>
</gene>
<dbReference type="InterPro" id="IPR029063">
    <property type="entry name" value="SAM-dependent_MTases_sf"/>
</dbReference>
<dbReference type="RefSeq" id="WP_181192046.1">
    <property type="nucleotide sequence ID" value="NZ_JABFED010000002.1"/>
</dbReference>
<dbReference type="PANTHER" id="PTHR11061:SF30">
    <property type="entry name" value="TRNA (URACIL(54)-C(5))-METHYLTRANSFERASE"/>
    <property type="match status" value="1"/>
</dbReference>
<comment type="caution">
    <text evidence="6">The sequence shown here is derived from an EMBL/GenBank/DDBJ whole genome shotgun (WGS) entry which is preliminary data.</text>
</comment>
<dbReference type="PANTHER" id="PTHR11061">
    <property type="entry name" value="RNA M5U METHYLTRANSFERASE"/>
    <property type="match status" value="1"/>
</dbReference>
<dbReference type="InterPro" id="IPR030390">
    <property type="entry name" value="MeTrfase_TrmA_AS"/>
</dbReference>
<reference evidence="6 7" key="1">
    <citation type="submission" date="2020-05" db="EMBL/GenBank/DDBJ databases">
        <title>Descriptions of Corynebacterium xxxx sp. nov., Corynebacterium yyyy sp. nov. and Corynebacterium zzzz sp. nov.</title>
        <authorList>
            <person name="Zhang G."/>
        </authorList>
    </citation>
    <scope>NUCLEOTIDE SEQUENCE [LARGE SCALE GENOMIC DNA]</scope>
    <source>
        <strain evidence="7">zg-913</strain>
    </source>
</reference>
<protein>
    <submittedName>
        <fullName evidence="6">Class I SAM-dependent RNA methyltransferase</fullName>
    </submittedName>
</protein>
<keyword evidence="7" id="KW-1185">Reference proteome</keyword>
<name>A0A7H0KCD0_9CORY</name>
<keyword evidence="1 4" id="KW-0489">Methyltransferase</keyword>
<dbReference type="InterPro" id="IPR012340">
    <property type="entry name" value="NA-bd_OB-fold"/>
</dbReference>
<feature type="binding site" evidence="4">
    <location>
        <position position="290"/>
    </location>
    <ligand>
        <name>S-adenosyl-L-methionine</name>
        <dbReference type="ChEBI" id="CHEBI:59789"/>
    </ligand>
</feature>
<keyword evidence="3 4" id="KW-0949">S-adenosyl-L-methionine</keyword>